<dbReference type="Proteomes" id="UP000777438">
    <property type="component" value="Unassembled WGS sequence"/>
</dbReference>
<evidence type="ECO:0000256" key="1">
    <source>
        <dbReference type="SAM" id="MobiDB-lite"/>
    </source>
</evidence>
<dbReference type="EMBL" id="JAGPYM010000068">
    <property type="protein sequence ID" value="KAH6869656.1"/>
    <property type="molecule type" value="Genomic_DNA"/>
</dbReference>
<keyword evidence="3" id="KW-1185">Reference proteome</keyword>
<reference evidence="2 3" key="1">
    <citation type="journal article" date="2021" name="Nat. Commun.">
        <title>Genetic determinants of endophytism in the Arabidopsis root mycobiome.</title>
        <authorList>
            <person name="Mesny F."/>
            <person name="Miyauchi S."/>
            <person name="Thiergart T."/>
            <person name="Pickel B."/>
            <person name="Atanasova L."/>
            <person name="Karlsson M."/>
            <person name="Huettel B."/>
            <person name="Barry K.W."/>
            <person name="Haridas S."/>
            <person name="Chen C."/>
            <person name="Bauer D."/>
            <person name="Andreopoulos W."/>
            <person name="Pangilinan J."/>
            <person name="LaButti K."/>
            <person name="Riley R."/>
            <person name="Lipzen A."/>
            <person name="Clum A."/>
            <person name="Drula E."/>
            <person name="Henrissat B."/>
            <person name="Kohler A."/>
            <person name="Grigoriev I.V."/>
            <person name="Martin F.M."/>
            <person name="Hacquard S."/>
        </authorList>
    </citation>
    <scope>NUCLEOTIDE SEQUENCE [LARGE SCALE GENOMIC DNA]</scope>
    <source>
        <strain evidence="2 3">MPI-CAGE-CH-0241</strain>
    </source>
</reference>
<gene>
    <name evidence="2" type="ORF">B0T10DRAFT_467147</name>
</gene>
<name>A0A9P8VQJ3_9HYPO</name>
<evidence type="ECO:0000313" key="2">
    <source>
        <dbReference type="EMBL" id="KAH6869656.1"/>
    </source>
</evidence>
<feature type="region of interest" description="Disordered" evidence="1">
    <location>
        <begin position="46"/>
        <end position="80"/>
    </location>
</feature>
<proteinExistence type="predicted"/>
<accession>A0A9P8VQJ3</accession>
<sequence length="172" mass="19788">MSISSQGKCSFRLIQHDSNMSKAASQSEAGDVITMNTLSDTPKPFTVTRKYKMTPPTTVDDSESGNETDLENEPQDEDRSRYTLFVRPEKGQYRTMCYQKGEINWVNPANNYWVRVSDQDSFQHLRLATDKALDAVLQLEEGLGINREVTVEVFLQLLRWSLNDRFKQRAEN</sequence>
<comment type="caution">
    <text evidence="2">The sequence shown here is derived from an EMBL/GenBank/DDBJ whole genome shotgun (WGS) entry which is preliminary data.</text>
</comment>
<evidence type="ECO:0000313" key="3">
    <source>
        <dbReference type="Proteomes" id="UP000777438"/>
    </source>
</evidence>
<feature type="compositionally biased region" description="Acidic residues" evidence="1">
    <location>
        <begin position="60"/>
        <end position="76"/>
    </location>
</feature>
<dbReference type="AlphaFoldDB" id="A0A9P8VQJ3"/>
<organism evidence="2 3">
    <name type="scientific">Thelonectria olida</name>
    <dbReference type="NCBI Taxonomy" id="1576542"/>
    <lineage>
        <taxon>Eukaryota</taxon>
        <taxon>Fungi</taxon>
        <taxon>Dikarya</taxon>
        <taxon>Ascomycota</taxon>
        <taxon>Pezizomycotina</taxon>
        <taxon>Sordariomycetes</taxon>
        <taxon>Hypocreomycetidae</taxon>
        <taxon>Hypocreales</taxon>
        <taxon>Nectriaceae</taxon>
        <taxon>Thelonectria</taxon>
    </lineage>
</organism>
<protein>
    <submittedName>
        <fullName evidence="2">Uncharacterized protein</fullName>
    </submittedName>
</protein>